<accession>D7G197</accession>
<gene>
    <name evidence="1" type="ORF">Esi_0443_0018</name>
</gene>
<keyword evidence="2" id="KW-1185">Reference proteome</keyword>
<dbReference type="AlphaFoldDB" id="D7G197"/>
<protein>
    <submittedName>
        <fullName evidence="1">Exostoses (Multiple) 2</fullName>
    </submittedName>
</protein>
<reference evidence="1 2" key="1">
    <citation type="journal article" date="2010" name="Nature">
        <title>The Ectocarpus genome and the independent evolution of multicellularity in brown algae.</title>
        <authorList>
            <person name="Cock J.M."/>
            <person name="Sterck L."/>
            <person name="Rouze P."/>
            <person name="Scornet D."/>
            <person name="Allen A.E."/>
            <person name="Amoutzias G."/>
            <person name="Anthouard V."/>
            <person name="Artiguenave F."/>
            <person name="Aury J.M."/>
            <person name="Badger J.H."/>
            <person name="Beszteri B."/>
            <person name="Billiau K."/>
            <person name="Bonnet E."/>
            <person name="Bothwell J.H."/>
            <person name="Bowler C."/>
            <person name="Boyen C."/>
            <person name="Brownlee C."/>
            <person name="Carrano C.J."/>
            <person name="Charrier B."/>
            <person name="Cho G.Y."/>
            <person name="Coelho S.M."/>
            <person name="Collen J."/>
            <person name="Corre E."/>
            <person name="Da Silva C."/>
            <person name="Delage L."/>
            <person name="Delaroque N."/>
            <person name="Dittami S.M."/>
            <person name="Doulbeau S."/>
            <person name="Elias M."/>
            <person name="Farnham G."/>
            <person name="Gachon C.M."/>
            <person name="Gschloessl B."/>
            <person name="Heesch S."/>
            <person name="Jabbari K."/>
            <person name="Jubin C."/>
            <person name="Kawai H."/>
            <person name="Kimura K."/>
            <person name="Kloareg B."/>
            <person name="Kupper F.C."/>
            <person name="Lang D."/>
            <person name="Le Bail A."/>
            <person name="Leblanc C."/>
            <person name="Lerouge P."/>
            <person name="Lohr M."/>
            <person name="Lopez P.J."/>
            <person name="Martens C."/>
            <person name="Maumus F."/>
            <person name="Michel G."/>
            <person name="Miranda-Saavedra D."/>
            <person name="Morales J."/>
            <person name="Moreau H."/>
            <person name="Motomura T."/>
            <person name="Nagasato C."/>
            <person name="Napoli C.A."/>
            <person name="Nelson D.R."/>
            <person name="Nyvall-Collen P."/>
            <person name="Peters A.F."/>
            <person name="Pommier C."/>
            <person name="Potin P."/>
            <person name="Poulain J."/>
            <person name="Quesneville H."/>
            <person name="Read B."/>
            <person name="Rensing S.A."/>
            <person name="Ritter A."/>
            <person name="Rousvoal S."/>
            <person name="Samanta M."/>
            <person name="Samson G."/>
            <person name="Schroeder D.C."/>
            <person name="Segurens B."/>
            <person name="Strittmatter M."/>
            <person name="Tonon T."/>
            <person name="Tregear J.W."/>
            <person name="Valentin K."/>
            <person name="von Dassow P."/>
            <person name="Yamagishi T."/>
            <person name="Van de Peer Y."/>
            <person name="Wincker P."/>
        </authorList>
    </citation>
    <scope>NUCLEOTIDE SEQUENCE [LARGE SCALE GENOMIC DNA]</scope>
    <source>
        <strain evidence="2">Ec32 / CCAP1310/4</strain>
    </source>
</reference>
<dbReference type="OrthoDB" id="1924787at2759"/>
<dbReference type="Proteomes" id="UP000002630">
    <property type="component" value="Unassembled WGS sequence"/>
</dbReference>
<evidence type="ECO:0000313" key="1">
    <source>
        <dbReference type="EMBL" id="CBJ33207.1"/>
    </source>
</evidence>
<sequence length="113" mass="12982">MFIWGLLSTEGPQQQGLALKALSAGAIPVIVVRDWVKPFPEKVDWSSFSFTFSPDEVPQMIEVLRSLSMAETEEMQRRAIEAYWKIYGGTTNYSWISRITIEILSERLGYHRP</sequence>
<dbReference type="InParanoid" id="D7G197"/>
<proteinExistence type="predicted"/>
<dbReference type="EMBL" id="FN649760">
    <property type="protein sequence ID" value="CBJ33207.1"/>
    <property type="molecule type" value="Genomic_DNA"/>
</dbReference>
<name>D7G197_ECTSI</name>
<organism evidence="1 2">
    <name type="scientific">Ectocarpus siliculosus</name>
    <name type="common">Brown alga</name>
    <name type="synonym">Conferva siliculosa</name>
    <dbReference type="NCBI Taxonomy" id="2880"/>
    <lineage>
        <taxon>Eukaryota</taxon>
        <taxon>Sar</taxon>
        <taxon>Stramenopiles</taxon>
        <taxon>Ochrophyta</taxon>
        <taxon>PX clade</taxon>
        <taxon>Phaeophyceae</taxon>
        <taxon>Ectocarpales</taxon>
        <taxon>Ectocarpaceae</taxon>
        <taxon>Ectocarpus</taxon>
    </lineage>
</organism>
<evidence type="ECO:0000313" key="2">
    <source>
        <dbReference type="Proteomes" id="UP000002630"/>
    </source>
</evidence>